<accession>A0A135I5J5</accession>
<dbReference type="STRING" id="294935.ATN88_07995"/>
<dbReference type="PIRSF" id="PIRSF004761">
    <property type="entry name" value="Hydrgn_mat_HypA"/>
    <property type="match status" value="1"/>
</dbReference>
<feature type="binding site" evidence="5">
    <location>
        <position position="76"/>
    </location>
    <ligand>
        <name>Zn(2+)</name>
        <dbReference type="ChEBI" id="CHEBI:29105"/>
    </ligand>
</feature>
<dbReference type="GO" id="GO:0008270">
    <property type="term" value="F:zinc ion binding"/>
    <property type="evidence" value="ECO:0007669"/>
    <property type="project" value="UniProtKB-UniRule"/>
</dbReference>
<comment type="caution">
    <text evidence="6">The sequence shown here is derived from an EMBL/GenBank/DDBJ whole genome shotgun (WGS) entry which is preliminary data.</text>
</comment>
<keyword evidence="2 5" id="KW-0533">Nickel</keyword>
<dbReference type="InterPro" id="IPR000688">
    <property type="entry name" value="HypA/HybF"/>
</dbReference>
<keyword evidence="4 5" id="KW-0862">Zinc</keyword>
<dbReference type="Pfam" id="PF01155">
    <property type="entry name" value="HypA"/>
    <property type="match status" value="1"/>
</dbReference>
<evidence type="ECO:0000256" key="4">
    <source>
        <dbReference type="ARBA" id="ARBA00022833"/>
    </source>
</evidence>
<proteinExistence type="inferred from homology"/>
<keyword evidence="3 5" id="KW-0479">Metal-binding</keyword>
<sequence>MHELSICESIVSTLKSHAETQDFSRVKVLRLEIGKFAGVEIEALRFCFPIVALGTVAEDAEMEITLVSGTGWCEVCQSSSDMLERYSSCQQCGSQGLSISSGEEMRIANVEVE</sequence>
<dbReference type="RefSeq" id="WP_067419306.1">
    <property type="nucleotide sequence ID" value="NZ_LNTY01000050.1"/>
</dbReference>
<dbReference type="PANTHER" id="PTHR34535:SF3">
    <property type="entry name" value="HYDROGENASE MATURATION FACTOR HYPA"/>
    <property type="match status" value="1"/>
</dbReference>
<feature type="binding site" evidence="5">
    <location>
        <position position="73"/>
    </location>
    <ligand>
        <name>Zn(2+)</name>
        <dbReference type="ChEBI" id="CHEBI:29105"/>
    </ligand>
</feature>
<gene>
    <name evidence="5" type="primary">hypA</name>
    <name evidence="6" type="ORF">ATN88_07995</name>
</gene>
<dbReference type="Gene3D" id="3.30.2320.80">
    <property type="match status" value="1"/>
</dbReference>
<evidence type="ECO:0000256" key="1">
    <source>
        <dbReference type="ARBA" id="ARBA00010748"/>
    </source>
</evidence>
<dbReference type="NCBIfam" id="TIGR00100">
    <property type="entry name" value="hypA"/>
    <property type="match status" value="1"/>
</dbReference>
<evidence type="ECO:0000256" key="5">
    <source>
        <dbReference type="HAMAP-Rule" id="MF_00213"/>
    </source>
</evidence>
<feature type="binding site" evidence="5">
    <location>
        <position position="89"/>
    </location>
    <ligand>
        <name>Zn(2+)</name>
        <dbReference type="ChEBI" id="CHEBI:29105"/>
    </ligand>
</feature>
<dbReference type="EMBL" id="LNTY01000050">
    <property type="protein sequence ID" value="KXF80720.1"/>
    <property type="molecule type" value="Genomic_DNA"/>
</dbReference>
<evidence type="ECO:0000256" key="2">
    <source>
        <dbReference type="ARBA" id="ARBA00022596"/>
    </source>
</evidence>
<organism evidence="6 7">
    <name type="scientific">Enterovibrio coralii</name>
    <dbReference type="NCBI Taxonomy" id="294935"/>
    <lineage>
        <taxon>Bacteria</taxon>
        <taxon>Pseudomonadati</taxon>
        <taxon>Pseudomonadota</taxon>
        <taxon>Gammaproteobacteria</taxon>
        <taxon>Vibrionales</taxon>
        <taxon>Vibrionaceae</taxon>
        <taxon>Enterovibrio</taxon>
    </lineage>
</organism>
<dbReference type="HAMAP" id="MF_00213">
    <property type="entry name" value="HypA_HybF"/>
    <property type="match status" value="1"/>
</dbReference>
<dbReference type="PROSITE" id="PS01249">
    <property type="entry name" value="HYPA"/>
    <property type="match status" value="1"/>
</dbReference>
<evidence type="ECO:0000313" key="6">
    <source>
        <dbReference type="EMBL" id="KXF80720.1"/>
    </source>
</evidence>
<dbReference type="GO" id="GO:0051604">
    <property type="term" value="P:protein maturation"/>
    <property type="evidence" value="ECO:0007669"/>
    <property type="project" value="InterPro"/>
</dbReference>
<evidence type="ECO:0000256" key="3">
    <source>
        <dbReference type="ARBA" id="ARBA00022723"/>
    </source>
</evidence>
<dbReference type="Proteomes" id="UP000070529">
    <property type="component" value="Unassembled WGS sequence"/>
</dbReference>
<protein>
    <recommendedName>
        <fullName evidence="5">Hydrogenase maturation factor HypA</fullName>
    </recommendedName>
</protein>
<feature type="binding site" evidence="5">
    <location>
        <position position="92"/>
    </location>
    <ligand>
        <name>Zn(2+)</name>
        <dbReference type="ChEBI" id="CHEBI:29105"/>
    </ligand>
</feature>
<comment type="function">
    <text evidence="5">Involved in the maturation of [NiFe] hydrogenases. Required for nickel insertion into the metal center of the hydrogenase.</text>
</comment>
<dbReference type="OrthoDB" id="288014at2"/>
<name>A0A135I5J5_9GAMM</name>
<dbReference type="GO" id="GO:0016151">
    <property type="term" value="F:nickel cation binding"/>
    <property type="evidence" value="ECO:0007669"/>
    <property type="project" value="UniProtKB-UniRule"/>
</dbReference>
<keyword evidence="7" id="KW-1185">Reference proteome</keyword>
<reference evidence="6 7" key="1">
    <citation type="submission" date="2015-11" db="EMBL/GenBank/DDBJ databases">
        <title>Genomic Taxonomy of the Vibrionaceae.</title>
        <authorList>
            <person name="Gomez-Gil B."/>
            <person name="Enciso-Ibarra J."/>
        </authorList>
    </citation>
    <scope>NUCLEOTIDE SEQUENCE [LARGE SCALE GENOMIC DNA]</scope>
    <source>
        <strain evidence="6 7">CAIM 912</strain>
    </source>
</reference>
<comment type="similarity">
    <text evidence="1 5">Belongs to the HypA/HybF family.</text>
</comment>
<dbReference type="PANTHER" id="PTHR34535">
    <property type="entry name" value="HYDROGENASE MATURATION FACTOR HYPA"/>
    <property type="match status" value="1"/>
</dbReference>
<dbReference type="InterPro" id="IPR020538">
    <property type="entry name" value="Hydgase_Ni_incorp_HypA/HybF_CS"/>
</dbReference>
<feature type="binding site" evidence="5">
    <location>
        <position position="2"/>
    </location>
    <ligand>
        <name>Ni(2+)</name>
        <dbReference type="ChEBI" id="CHEBI:49786"/>
    </ligand>
</feature>
<dbReference type="AlphaFoldDB" id="A0A135I5J5"/>
<evidence type="ECO:0000313" key="7">
    <source>
        <dbReference type="Proteomes" id="UP000070529"/>
    </source>
</evidence>